<protein>
    <submittedName>
        <fullName evidence="2">GNAT family N-acetyltransferase</fullName>
    </submittedName>
</protein>
<dbReference type="EMBL" id="SDDZ01000003">
    <property type="protein sequence ID" value="RXJ50439.1"/>
    <property type="molecule type" value="Genomic_DNA"/>
</dbReference>
<keyword evidence="2" id="KW-0808">Transferase</keyword>
<evidence type="ECO:0000313" key="2">
    <source>
        <dbReference type="EMBL" id="RXJ50439.1"/>
    </source>
</evidence>
<dbReference type="AlphaFoldDB" id="A0A4Q0XK44"/>
<dbReference type="Pfam" id="PF00583">
    <property type="entry name" value="Acetyltransf_1"/>
    <property type="match status" value="1"/>
</dbReference>
<keyword evidence="3" id="KW-1185">Reference proteome</keyword>
<name>A0A4Q0XK44_9FLAO</name>
<comment type="caution">
    <text evidence="2">The sequence shown here is derived from an EMBL/GenBank/DDBJ whole genome shotgun (WGS) entry which is preliminary data.</text>
</comment>
<dbReference type="CDD" id="cd04301">
    <property type="entry name" value="NAT_SF"/>
    <property type="match status" value="1"/>
</dbReference>
<dbReference type="OrthoDB" id="5109343at2"/>
<proteinExistence type="predicted"/>
<dbReference type="InterPro" id="IPR000182">
    <property type="entry name" value="GNAT_dom"/>
</dbReference>
<organism evidence="2 3">
    <name type="scientific">Gelidibacter gilvus</name>
    <dbReference type="NCBI Taxonomy" id="59602"/>
    <lineage>
        <taxon>Bacteria</taxon>
        <taxon>Pseudomonadati</taxon>
        <taxon>Bacteroidota</taxon>
        <taxon>Flavobacteriia</taxon>
        <taxon>Flavobacteriales</taxon>
        <taxon>Flavobacteriaceae</taxon>
        <taxon>Gelidibacter</taxon>
    </lineage>
</organism>
<gene>
    <name evidence="2" type="ORF">ESZ48_06625</name>
</gene>
<accession>A0A4Q0XK44</accession>
<dbReference type="Gene3D" id="3.40.630.30">
    <property type="match status" value="1"/>
</dbReference>
<dbReference type="Proteomes" id="UP000289792">
    <property type="component" value="Unassembled WGS sequence"/>
</dbReference>
<dbReference type="InterPro" id="IPR016181">
    <property type="entry name" value="Acyl_CoA_acyltransferase"/>
</dbReference>
<sequence>MGDPCFRRDFLGRVLKKYNIEQNKMGFKTSFPIQIMITFETTDKKEDLQEILILQKANLKKNLSKEDAEKYGFVTVDHDWESLIGLTKIEPHSVAKDNGKVVGYVLAMTKKSRFDIPLIAPMFDEFKMIPFRGKTIADFNYMVVGQTCVHKDYRGQGLIEGLFQHYKTAFSERYDFSITEIASSNMRSLKAHQKVGYEIIHSYTDTSDTHWNVVIWEW</sequence>
<dbReference type="GO" id="GO:0016747">
    <property type="term" value="F:acyltransferase activity, transferring groups other than amino-acyl groups"/>
    <property type="evidence" value="ECO:0007669"/>
    <property type="project" value="InterPro"/>
</dbReference>
<dbReference type="SUPFAM" id="SSF55729">
    <property type="entry name" value="Acyl-CoA N-acyltransferases (Nat)"/>
    <property type="match status" value="1"/>
</dbReference>
<reference evidence="2 3" key="1">
    <citation type="submission" date="2019-01" db="EMBL/GenBank/DDBJ databases">
        <title>Genome sequence of the Antarctic species Gelidibacter gilvus ACAM 158(T).</title>
        <authorList>
            <person name="Bowman J.P."/>
        </authorList>
    </citation>
    <scope>NUCLEOTIDE SEQUENCE [LARGE SCALE GENOMIC DNA]</scope>
    <source>
        <strain evidence="2 3">IC158</strain>
    </source>
</reference>
<dbReference type="PROSITE" id="PS51186">
    <property type="entry name" value="GNAT"/>
    <property type="match status" value="1"/>
</dbReference>
<evidence type="ECO:0000313" key="3">
    <source>
        <dbReference type="Proteomes" id="UP000289792"/>
    </source>
</evidence>
<evidence type="ECO:0000259" key="1">
    <source>
        <dbReference type="PROSITE" id="PS51186"/>
    </source>
</evidence>
<feature type="domain" description="N-acetyltransferase" evidence="1">
    <location>
        <begin position="37"/>
        <end position="218"/>
    </location>
</feature>